<comment type="caution">
    <text evidence="1">The sequence shown here is derived from an EMBL/GenBank/DDBJ whole genome shotgun (WGS) entry which is preliminary data.</text>
</comment>
<accession>A0ACC0U9R8</accession>
<keyword evidence="2" id="KW-1185">Reference proteome</keyword>
<proteinExistence type="predicted"/>
<evidence type="ECO:0000313" key="2">
    <source>
        <dbReference type="Proteomes" id="UP001207468"/>
    </source>
</evidence>
<dbReference type="Proteomes" id="UP001207468">
    <property type="component" value="Unassembled WGS sequence"/>
</dbReference>
<reference evidence="1" key="1">
    <citation type="submission" date="2021-03" db="EMBL/GenBank/DDBJ databases">
        <title>Evolutionary priming and transition to the ectomycorrhizal habit in an iconic lineage of mushroom-forming fungi: is preadaptation a requirement?</title>
        <authorList>
            <consortium name="DOE Joint Genome Institute"/>
            <person name="Looney B.P."/>
            <person name="Miyauchi S."/>
            <person name="Morin E."/>
            <person name="Drula E."/>
            <person name="Courty P.E."/>
            <person name="Chicoki N."/>
            <person name="Fauchery L."/>
            <person name="Kohler A."/>
            <person name="Kuo A."/>
            <person name="LaButti K."/>
            <person name="Pangilinan J."/>
            <person name="Lipzen A."/>
            <person name="Riley R."/>
            <person name="Andreopoulos W."/>
            <person name="He G."/>
            <person name="Johnson J."/>
            <person name="Barry K.W."/>
            <person name="Grigoriev I.V."/>
            <person name="Nagy L."/>
            <person name="Hibbett D."/>
            <person name="Henrissat B."/>
            <person name="Matheny P.B."/>
            <person name="Labbe J."/>
            <person name="Martin A.F."/>
        </authorList>
    </citation>
    <scope>NUCLEOTIDE SEQUENCE</scope>
    <source>
        <strain evidence="1">BPL698</strain>
    </source>
</reference>
<organism evidence="1 2">
    <name type="scientific">Russula earlei</name>
    <dbReference type="NCBI Taxonomy" id="71964"/>
    <lineage>
        <taxon>Eukaryota</taxon>
        <taxon>Fungi</taxon>
        <taxon>Dikarya</taxon>
        <taxon>Basidiomycota</taxon>
        <taxon>Agaricomycotina</taxon>
        <taxon>Agaricomycetes</taxon>
        <taxon>Russulales</taxon>
        <taxon>Russulaceae</taxon>
        <taxon>Russula</taxon>
    </lineage>
</organism>
<name>A0ACC0U9R8_9AGAM</name>
<dbReference type="EMBL" id="JAGFNK010000090">
    <property type="protein sequence ID" value="KAI9508459.1"/>
    <property type="molecule type" value="Genomic_DNA"/>
</dbReference>
<protein>
    <submittedName>
        <fullName evidence="1">Uncharacterized protein</fullName>
    </submittedName>
</protein>
<evidence type="ECO:0000313" key="1">
    <source>
        <dbReference type="EMBL" id="KAI9508459.1"/>
    </source>
</evidence>
<gene>
    <name evidence="1" type="ORF">F5148DRAFT_1284026</name>
</gene>
<sequence>MSISRSGSQYSRRRSNTAQSVFKNPHPPPPPLELGASKVLSAWVHSAGDSSHVILNHSHFPGVAAGDLLRVTTSQFHDKSGFLFIVPYEDPSVRPQLQISLPKSVADAFNIRNNTEVTVTKVDKSQCQADHIELIFQDQYLGRNDMWRLSEQLTGHCVHLGQEIVFIGSVVAKVESIYSAGQKVSSALLTATTKAIYRSLSAKVMIFIQVCRELWEFSGDGERYNEKIVHSFLPELFSRWKKAGTNHIVTIVLISRVFYDSTEVDYAEGPLLQDEDGRWYKDFYNVITDLEVLYDWQPTLVSLKDSFWAFQRDILLTHHYHRTSSAVTGTPGEARLVGQLSFAHDGPLLEALNMALNPTETHYIDRSLSLTGISTIIITPGTGYYRVSKQLLRLTTTRMLDQGFGVDLVSLAKPPLHRCPIFCFRGVEPELFRVDKLGRYGSRALDPLWGGDDGPADCVGRDKRSFWWEPFWIAISFWDKQMDLPLREDRFVACAKMHEIQMLGLLEHDVLTSIEVPYLPEQYASLLDPIREDDFGAFAAAKREADKFDTDIFEFKNLEVQDLSSNRTSGLSMTGVTPIPSSIRIADKRVAAPHRTSQPPSKIHRIEESPHSPEVVSSLTPAIEKRLQAASLSGVSASDLSTSPSQGSIRSARSARSDVSTLSAKGVRTPQAGSASLLRSKFAPSWLFNPFRSGPSQAETSPVSASGESTPVRSTHRTSQTLLPMQITATNTKAPAPPPQSHARNLHGATTELSSSPRPMPIKGVPSSRRSRVMEDGVSTVHGSLSKHAQSPMNTPPRDDTLFERRRSMALGSSTYLHTPSSPSVRPTPSGPRISPSCADSSLARRWQHMFPYPVFKHDIKWKSMVTPGCLPLTTEEFPSTSELETSYDVFSYDFVVDPPESRSFLVRPPTVQSQNPDEVRRSWAFVVMRGMIALRLAQGFQIVLRPAGSDHDPDLEPRTLRRTKSYVSDEDATPRPIGAAEALRAQADPVYLSMSNEIHRISYTGEGIQVRRYVRRMPPTPPLRYKCLIWPKLGVGYTELSLSFAYHGLENYGWNRLDMLVAGYEQQFNESLRYWRTRFVVIPTLEPPTYGSLGIGGGGDRLNEEEIRILGIEKLMEMFSRVRWQPPDERATGPAPSVRLLLVTDVGPAAMVLDDNLMARLDEIHAAGPLRKKMKSERDIADMSLAAVAKAMREEDGVPIKEHRWQRQKYPDSFLGFEFVSWLVREFRDVSTRDQATEWAVKLQEQGLFEQCNGRHGFLDGHYFYQLKGEYAIAFTPKGGWFRSKPSSSQVQAAEDAPRSGHYPSGLPKVNVKKPKKQIILSQSMVIDMDPNKKSDRAETVVLHHDLIHNPATIFHFELHWIGTAARCIEDLLRVWTRTIERYGLTLVEAYVTQIGDIADRNPFQSCFPVRLAVQPPNVPDIERRVPEHRQGEAAHYFEYALLRRFGFVLDIETTNSYPEHVDAVYSYRRAPFAYSQFVHRSGVAFVQVLGGAQGFLFLTNRLMGSGRVGGSPVGVGRAPRPAVGAEELRVKLQAFCADKEALVRFYDEELAQLWQLPDEPPLLSI</sequence>